<gene>
    <name evidence="1" type="ORF">HQ865_10860</name>
</gene>
<reference evidence="1 2" key="1">
    <citation type="submission" date="2020-05" db="EMBL/GenBank/DDBJ databases">
        <title>Mucilaginibacter mali sp. nov.</title>
        <authorList>
            <person name="Kim H.S."/>
            <person name="Lee K.C."/>
            <person name="Suh M.K."/>
            <person name="Kim J.-S."/>
            <person name="Han K.-I."/>
            <person name="Eom M.K."/>
            <person name="Shin Y.K."/>
            <person name="Lee J.-S."/>
        </authorList>
    </citation>
    <scope>NUCLEOTIDE SEQUENCE [LARGE SCALE GENOMIC DNA]</scope>
    <source>
        <strain evidence="1 2">G2-14</strain>
    </source>
</reference>
<dbReference type="KEGG" id="mmab:HQ865_10860"/>
<evidence type="ECO:0000313" key="2">
    <source>
        <dbReference type="Proteomes" id="UP000505355"/>
    </source>
</evidence>
<protein>
    <submittedName>
        <fullName evidence="1">Uncharacterized protein</fullName>
    </submittedName>
</protein>
<evidence type="ECO:0000313" key="1">
    <source>
        <dbReference type="EMBL" id="QKJ30242.1"/>
    </source>
</evidence>
<organism evidence="1 2">
    <name type="scientific">Mucilaginibacter mali</name>
    <dbReference type="NCBI Taxonomy" id="2740462"/>
    <lineage>
        <taxon>Bacteria</taxon>
        <taxon>Pseudomonadati</taxon>
        <taxon>Bacteroidota</taxon>
        <taxon>Sphingobacteriia</taxon>
        <taxon>Sphingobacteriales</taxon>
        <taxon>Sphingobacteriaceae</taxon>
        <taxon>Mucilaginibacter</taxon>
    </lineage>
</organism>
<dbReference type="AlphaFoldDB" id="A0A7D4UK95"/>
<sequence>MKLKTQTTHYTFFYLPVFLFLIILLPSCNTSQKPGIYKGEKIASGTRDKLHKLNDELLSALKTNNPEDLELLMSQGMIDDRHKRLVTTEEISIRMKTGDYSLMSEYYIVNPPKATSASSTIKERDMGINNFDLTFAKATDADEMYVALFTAKKAMQKWLITAIYNKYNYGWKVDKLEVQPYAENGLTAPELMEKAKEQLKNGYWLDGSNTASYAVNCLRPYSSWKYVKEQEIYHFNFDALEVVKSHYKLPIIINSIPTHPRIWRIRIERTPDGSFPNVNILSTINLLDTVALRKENDAIGKSIGSVMAGIDKDKKYIYYTTYNEAKQGVAVNDHHDFVQKLK</sequence>
<dbReference type="Proteomes" id="UP000505355">
    <property type="component" value="Chromosome"/>
</dbReference>
<dbReference type="RefSeq" id="WP_173414929.1">
    <property type="nucleotide sequence ID" value="NZ_CP054139.1"/>
</dbReference>
<accession>A0A7D4UK95</accession>
<dbReference type="EMBL" id="CP054139">
    <property type="protein sequence ID" value="QKJ30242.1"/>
    <property type="molecule type" value="Genomic_DNA"/>
</dbReference>
<keyword evidence="2" id="KW-1185">Reference proteome</keyword>
<name>A0A7D4UK95_9SPHI</name>
<proteinExistence type="predicted"/>